<organism evidence="2 3">
    <name type="scientific">Metabacillus fastidiosus</name>
    <dbReference type="NCBI Taxonomy" id="1458"/>
    <lineage>
        <taxon>Bacteria</taxon>
        <taxon>Bacillati</taxon>
        <taxon>Bacillota</taxon>
        <taxon>Bacilli</taxon>
        <taxon>Bacillales</taxon>
        <taxon>Bacillaceae</taxon>
        <taxon>Metabacillus</taxon>
    </lineage>
</organism>
<gene>
    <name evidence="2" type="ORF">P9271_02935</name>
</gene>
<dbReference type="SUPFAM" id="SSF50249">
    <property type="entry name" value="Nucleic acid-binding proteins"/>
    <property type="match status" value="1"/>
</dbReference>
<feature type="domain" description="S1 motif" evidence="1">
    <location>
        <begin position="116"/>
        <end position="203"/>
    </location>
</feature>
<evidence type="ECO:0000313" key="3">
    <source>
        <dbReference type="Proteomes" id="UP001342826"/>
    </source>
</evidence>
<name>A0ABU6NVP9_9BACI</name>
<keyword evidence="2" id="KW-0687">Ribonucleoprotein</keyword>
<reference evidence="2 3" key="1">
    <citation type="submission" date="2023-03" db="EMBL/GenBank/DDBJ databases">
        <title>Bacillus Genome Sequencing.</title>
        <authorList>
            <person name="Dunlap C."/>
        </authorList>
    </citation>
    <scope>NUCLEOTIDE SEQUENCE [LARGE SCALE GENOMIC DNA]</scope>
    <source>
        <strain evidence="2 3">NRS-1717</strain>
    </source>
</reference>
<dbReference type="GO" id="GO:0005840">
    <property type="term" value="C:ribosome"/>
    <property type="evidence" value="ECO:0007669"/>
    <property type="project" value="UniProtKB-KW"/>
</dbReference>
<protein>
    <submittedName>
        <fullName evidence="2">30S ribosomal protein S1</fullName>
    </submittedName>
</protein>
<dbReference type="EMBL" id="JARTFS010000002">
    <property type="protein sequence ID" value="MED4400314.1"/>
    <property type="molecule type" value="Genomic_DNA"/>
</dbReference>
<sequence length="303" mass="35041">MQDTHDYEMQKATAWADIRNAARTGEVLYAQAIGLEYIPVAGKKEECLKLNYNGIYGFLPITFIDNYEFKGLQNFIGKVFDFCVTTVDLDGQIFAANRIKALEQLAKRFWRRAKSGEKYTAFVRGVDRFHVYLLVDGVPTRMHRDEYSYTFYEDLREEVFIGESLEVELLEVNKPLSSVESDSEEEIETDDKTREGSISVSRKVLETDPMAYIHEYQEKATYLGTITKVHLDHGLFIRLEPRGIQVRTGFPPGTDQSLLQEGQTVNFKIQEINMQQRRVKGIVITPKQAFQKNRQTRSMNHVR</sequence>
<dbReference type="PROSITE" id="PS50126">
    <property type="entry name" value="S1"/>
    <property type="match status" value="1"/>
</dbReference>
<evidence type="ECO:0000313" key="2">
    <source>
        <dbReference type="EMBL" id="MED4400314.1"/>
    </source>
</evidence>
<accession>A0ABU6NVP9</accession>
<dbReference type="Proteomes" id="UP001342826">
    <property type="component" value="Unassembled WGS sequence"/>
</dbReference>
<dbReference type="SMART" id="SM00316">
    <property type="entry name" value="S1"/>
    <property type="match status" value="2"/>
</dbReference>
<dbReference type="InterPro" id="IPR012340">
    <property type="entry name" value="NA-bd_OB-fold"/>
</dbReference>
<dbReference type="RefSeq" id="WP_066224377.1">
    <property type="nucleotide sequence ID" value="NZ_JARTFS010000002.1"/>
</dbReference>
<proteinExistence type="predicted"/>
<evidence type="ECO:0000259" key="1">
    <source>
        <dbReference type="PROSITE" id="PS50126"/>
    </source>
</evidence>
<dbReference type="GeneID" id="301139208"/>
<keyword evidence="3" id="KW-1185">Reference proteome</keyword>
<dbReference type="InterPro" id="IPR003029">
    <property type="entry name" value="S1_domain"/>
</dbReference>
<keyword evidence="2" id="KW-0689">Ribosomal protein</keyword>
<comment type="caution">
    <text evidence="2">The sequence shown here is derived from an EMBL/GenBank/DDBJ whole genome shotgun (WGS) entry which is preliminary data.</text>
</comment>